<accession>A0ACB8BBY6</accession>
<evidence type="ECO:0000313" key="1">
    <source>
        <dbReference type="EMBL" id="KAH7922363.1"/>
    </source>
</evidence>
<feature type="non-terminal residue" evidence="1">
    <location>
        <position position="1"/>
    </location>
</feature>
<protein>
    <submittedName>
        <fullName evidence="1">Uncharacterized protein</fullName>
    </submittedName>
</protein>
<gene>
    <name evidence="1" type="ORF">BV22DRAFT_976567</name>
</gene>
<sequence length="360" mass="40847">SSWAARNPGRPVLPPRPAQRRQLTKAQKHSRAIATQQKKENQARMQEALTKLLEEQAAQRAALATVHNVTVDKVAKLSGYKAHYTNSRKPQLRNALVHAKMKELNEDRAPGKKYTLKEIQAEVEQDSSMKDLTEEEKEKYINDLVEFRQLKQSGARANNAAAARDVMKTTDKIIAELDNLRDRTGVYGCVFVTRSHVNDSIAPTWYATDNSADFFEDVLKLDPHDISRQFEQWACNQNESEHANVRKQCTRMVQNGLKAITGRSVAMNYQNYDTSLVPTHKIKLIGWPPDVPFVNPSLIGTVGAIRKLRDALKSGSCRWIRLNSREVEAHRMEVEAREQAGETVGRKRKRRADAGTKRNK</sequence>
<dbReference type="Proteomes" id="UP000790709">
    <property type="component" value="Unassembled WGS sequence"/>
</dbReference>
<organism evidence="1 2">
    <name type="scientific">Leucogyrophana mollusca</name>
    <dbReference type="NCBI Taxonomy" id="85980"/>
    <lineage>
        <taxon>Eukaryota</taxon>
        <taxon>Fungi</taxon>
        <taxon>Dikarya</taxon>
        <taxon>Basidiomycota</taxon>
        <taxon>Agaricomycotina</taxon>
        <taxon>Agaricomycetes</taxon>
        <taxon>Agaricomycetidae</taxon>
        <taxon>Boletales</taxon>
        <taxon>Boletales incertae sedis</taxon>
        <taxon>Leucogyrophana</taxon>
    </lineage>
</organism>
<name>A0ACB8BBY6_9AGAM</name>
<reference evidence="1" key="1">
    <citation type="journal article" date="2021" name="New Phytol.">
        <title>Evolutionary innovations through gain and loss of genes in the ectomycorrhizal Boletales.</title>
        <authorList>
            <person name="Wu G."/>
            <person name="Miyauchi S."/>
            <person name="Morin E."/>
            <person name="Kuo A."/>
            <person name="Drula E."/>
            <person name="Varga T."/>
            <person name="Kohler A."/>
            <person name="Feng B."/>
            <person name="Cao Y."/>
            <person name="Lipzen A."/>
            <person name="Daum C."/>
            <person name="Hundley H."/>
            <person name="Pangilinan J."/>
            <person name="Johnson J."/>
            <person name="Barry K."/>
            <person name="LaButti K."/>
            <person name="Ng V."/>
            <person name="Ahrendt S."/>
            <person name="Min B."/>
            <person name="Choi I.G."/>
            <person name="Park H."/>
            <person name="Plett J.M."/>
            <person name="Magnuson J."/>
            <person name="Spatafora J.W."/>
            <person name="Nagy L.G."/>
            <person name="Henrissat B."/>
            <person name="Grigoriev I.V."/>
            <person name="Yang Z.L."/>
            <person name="Xu J."/>
            <person name="Martin F.M."/>
        </authorList>
    </citation>
    <scope>NUCLEOTIDE SEQUENCE</scope>
    <source>
        <strain evidence="1">KUC20120723A-06</strain>
    </source>
</reference>
<feature type="non-terminal residue" evidence="1">
    <location>
        <position position="360"/>
    </location>
</feature>
<evidence type="ECO:0000313" key="2">
    <source>
        <dbReference type="Proteomes" id="UP000790709"/>
    </source>
</evidence>
<proteinExistence type="predicted"/>
<dbReference type="EMBL" id="MU266488">
    <property type="protein sequence ID" value="KAH7922363.1"/>
    <property type="molecule type" value="Genomic_DNA"/>
</dbReference>
<comment type="caution">
    <text evidence="1">The sequence shown here is derived from an EMBL/GenBank/DDBJ whole genome shotgun (WGS) entry which is preliminary data.</text>
</comment>
<keyword evidence="2" id="KW-1185">Reference proteome</keyword>